<evidence type="ECO:0000313" key="2">
    <source>
        <dbReference type="EMBL" id="KKB26191.1"/>
    </source>
</evidence>
<dbReference type="EMBL" id="LAIU01000001">
    <property type="protein sequence ID" value="KKB26191.1"/>
    <property type="molecule type" value="Genomic_DNA"/>
</dbReference>
<gene>
    <name evidence="2" type="ORF">VV61_01520</name>
</gene>
<dbReference type="RefSeq" id="WP_046099277.1">
    <property type="nucleotide sequence ID" value="NZ_BKAP01000001.1"/>
</dbReference>
<protein>
    <recommendedName>
        <fullName evidence="4">Late competence protein ComGE</fullName>
    </recommendedName>
</protein>
<comment type="caution">
    <text evidence="2">The sequence shown here is derived from an EMBL/GenBank/DDBJ whole genome shotgun (WGS) entry which is preliminary data.</text>
</comment>
<dbReference type="Proteomes" id="UP000033530">
    <property type="component" value="Unassembled WGS sequence"/>
</dbReference>
<keyword evidence="1" id="KW-1133">Transmembrane helix</keyword>
<evidence type="ECO:0008006" key="4">
    <source>
        <dbReference type="Google" id="ProtNLM"/>
    </source>
</evidence>
<keyword evidence="1" id="KW-0812">Transmembrane</keyword>
<keyword evidence="1" id="KW-0472">Membrane</keyword>
<evidence type="ECO:0000313" key="3">
    <source>
        <dbReference type="Proteomes" id="UP000033530"/>
    </source>
</evidence>
<organism evidence="2 3">
    <name type="scientific">Staphylococcus carnosus</name>
    <dbReference type="NCBI Taxonomy" id="1281"/>
    <lineage>
        <taxon>Bacteria</taxon>
        <taxon>Bacillati</taxon>
        <taxon>Bacillota</taxon>
        <taxon>Bacilli</taxon>
        <taxon>Bacillales</taxon>
        <taxon>Staphylococcaceae</taxon>
        <taxon>Staphylococcus</taxon>
    </lineage>
</organism>
<reference evidence="2 3" key="1">
    <citation type="submission" date="2015-03" db="EMBL/GenBank/DDBJ databases">
        <title>Draft Genome Sequence of S. carnosus subsp. utilis LTH 7013, Isolated from South Tirolean Ham.</title>
        <authorList>
            <person name="Mueller A."/>
            <person name="Huptas C."/>
            <person name="Wenning M."/>
            <person name="Weiss A."/>
            <person name="Schmidt H."/>
        </authorList>
    </citation>
    <scope>NUCLEOTIDE SEQUENCE [LARGE SCALE GENOMIC DNA]</scope>
    <source>
        <strain evidence="2 3">LTH7013</strain>
    </source>
</reference>
<name>A0AAJ0JRP7_STACA</name>
<proteinExistence type="predicted"/>
<dbReference type="AlphaFoldDB" id="A0AAJ0JRP7"/>
<accession>A0AAJ0JRP7</accession>
<sequence length="98" mass="11574">MKSKKINASFLLDALTLFGLILTLILLFLPFIINQHQQYQDELDIAEMNRILLISLNRFNYRELKEGVEITNFTVKYNNEKICAIEKRTKKSHCIQKQ</sequence>
<feature type="transmembrane region" description="Helical" evidence="1">
    <location>
        <begin position="12"/>
        <end position="33"/>
    </location>
</feature>
<evidence type="ECO:0000256" key="1">
    <source>
        <dbReference type="SAM" id="Phobius"/>
    </source>
</evidence>